<dbReference type="Pfam" id="PF13374">
    <property type="entry name" value="TPR_10"/>
    <property type="match status" value="1"/>
</dbReference>
<keyword evidence="2" id="KW-0805">Transcription regulation</keyword>
<name>A0A8J3Z739_9ACTN</name>
<dbReference type="GO" id="GO:0003677">
    <property type="term" value="F:DNA binding"/>
    <property type="evidence" value="ECO:0007669"/>
    <property type="project" value="UniProtKB-UniRule"/>
</dbReference>
<dbReference type="GO" id="GO:0043531">
    <property type="term" value="F:ADP binding"/>
    <property type="evidence" value="ECO:0007669"/>
    <property type="project" value="InterPro"/>
</dbReference>
<dbReference type="Pfam" id="PF00486">
    <property type="entry name" value="Trans_reg_C"/>
    <property type="match status" value="1"/>
</dbReference>
<dbReference type="InterPro" id="IPR016032">
    <property type="entry name" value="Sig_transdc_resp-reg_C-effctor"/>
</dbReference>
<dbReference type="SUPFAM" id="SSF46894">
    <property type="entry name" value="C-terminal effector domain of the bipartite response regulators"/>
    <property type="match status" value="1"/>
</dbReference>
<dbReference type="Pfam" id="PF03704">
    <property type="entry name" value="BTAD"/>
    <property type="match status" value="1"/>
</dbReference>
<dbReference type="AlphaFoldDB" id="A0A8J3Z739"/>
<dbReference type="Gene3D" id="3.40.50.300">
    <property type="entry name" value="P-loop containing nucleotide triphosphate hydrolases"/>
    <property type="match status" value="1"/>
</dbReference>
<dbReference type="CDD" id="cd15831">
    <property type="entry name" value="BTAD"/>
    <property type="match status" value="1"/>
</dbReference>
<accession>A0A8J3Z739</accession>
<sequence length="1026" mass="109314">MRFLLLGPLEVHDDDGASVPVGGPQQRAVLALLLLRAHSVVSAEWIIDQVWGERAPPTARSLLQGCVAGLRRALRTGTGGLLVTRAPGYVLRPEPRTVDLDDVNDLVAAAERHAAGGSPAALDAAGALLRRAAALWRGPAFDGITVDACRAEAARLDGYRLSIVDRRVDVDLACGRHAVLVPELSALVREHPLRERFWAQLMTALHRDDGRAAALDAYRRVRGILREELGVEPGAALQRVHREIIADTSPSPVVAPPEAVPDAAPEAEPETAPEAAPDAAPVPAQLPAAVAAFAGRDAELARLDRLLDAGGPAMAVGVICGAAGTGKTSLAVQWAHRVADRLPDGQLYVNLRGYATAPPMRPIEALTGFLRSLGVPADRVPPDGTAAADLFRTLLAQRRTLVVLDNARDAEQVRPLLPGGTRCVVLVTSRHKLGGLVAQEGADHVPLDPLPADTARALLFRVLGPRAAAEPDAVTALAELCGFLPLALRIAAANLTVNPKRGIADHVAELRDGNRLAVLAVNGDERGAVRTAFDLSYAGLAPDARALFRRLGLTPGSDVDADAAAALGGISAPVARALLDRLADAHLLDEHAAGRYTFHDLLRLYAIQRATDEEPAHERRAALDRLYTRYLARARAAADVLYPHMLRLPDADPPPDRVTFDGHAAALRWLEGERHNLVLAVRYAAVDGPQPSGWLLADALRGYFHLRRYTADWLAVADAALAAAERAGDEHAQAAARHSLGTAYRGLGDHREALRHYTVALRLARRSGWRESEATTLGNLGIVERKLGRLTGAVRRLEAALDIDRDLGRRAGVANNLGLLATVHCELGRLDEAAAQFTAALDLNIEIGSRHGEALALTGLGQVCHAAGRTDRADAHLRAALERCTQVGDRDGYAVVQCHLAALECDLGRPAAARDRALAALDLAREIGDRTTEALAHNAVGTADRVLGRPDEAVRRHRAALELARATASRHIEGETLLALAAAHDAADDATRRDRCAHEALALAERDGFRLVAERARAHLLCASDT</sequence>
<evidence type="ECO:0000313" key="9">
    <source>
        <dbReference type="EMBL" id="GIJ58636.1"/>
    </source>
</evidence>
<dbReference type="SMART" id="SM01043">
    <property type="entry name" value="BTAD"/>
    <property type="match status" value="1"/>
</dbReference>
<feature type="region of interest" description="Disordered" evidence="7">
    <location>
        <begin position="248"/>
        <end position="279"/>
    </location>
</feature>
<comment type="similarity">
    <text evidence="1">Belongs to the AfsR/DnrI/RedD regulatory family.</text>
</comment>
<dbReference type="PANTHER" id="PTHR35807">
    <property type="entry name" value="TRANSCRIPTIONAL REGULATOR REDD-RELATED"/>
    <property type="match status" value="1"/>
</dbReference>
<keyword evidence="4" id="KW-0804">Transcription</keyword>
<evidence type="ECO:0000256" key="6">
    <source>
        <dbReference type="PROSITE-ProRule" id="PRU01091"/>
    </source>
</evidence>
<dbReference type="PROSITE" id="PS50005">
    <property type="entry name" value="TPR"/>
    <property type="match status" value="1"/>
</dbReference>
<dbReference type="Pfam" id="PF13424">
    <property type="entry name" value="TPR_12"/>
    <property type="match status" value="2"/>
</dbReference>
<dbReference type="SMART" id="SM00862">
    <property type="entry name" value="Trans_reg_C"/>
    <property type="match status" value="1"/>
</dbReference>
<dbReference type="PRINTS" id="PR00364">
    <property type="entry name" value="DISEASERSIST"/>
</dbReference>
<evidence type="ECO:0000256" key="2">
    <source>
        <dbReference type="ARBA" id="ARBA00023015"/>
    </source>
</evidence>
<dbReference type="InterPro" id="IPR051677">
    <property type="entry name" value="AfsR-DnrI-RedD_regulator"/>
</dbReference>
<dbReference type="Gene3D" id="1.10.10.10">
    <property type="entry name" value="Winged helix-like DNA-binding domain superfamily/Winged helix DNA-binding domain"/>
    <property type="match status" value="1"/>
</dbReference>
<dbReference type="SUPFAM" id="SSF48452">
    <property type="entry name" value="TPR-like"/>
    <property type="match status" value="3"/>
</dbReference>
<dbReference type="GO" id="GO:0000160">
    <property type="term" value="P:phosphorelay signal transduction system"/>
    <property type="evidence" value="ECO:0007669"/>
    <property type="project" value="InterPro"/>
</dbReference>
<evidence type="ECO:0000256" key="1">
    <source>
        <dbReference type="ARBA" id="ARBA00005820"/>
    </source>
</evidence>
<dbReference type="PANTHER" id="PTHR35807:SF1">
    <property type="entry name" value="TRANSCRIPTIONAL REGULATOR REDD"/>
    <property type="match status" value="1"/>
</dbReference>
<keyword evidence="10" id="KW-1185">Reference proteome</keyword>
<proteinExistence type="inferred from homology"/>
<dbReference type="GO" id="GO:0006355">
    <property type="term" value="P:regulation of DNA-templated transcription"/>
    <property type="evidence" value="ECO:0007669"/>
    <property type="project" value="InterPro"/>
</dbReference>
<dbReference type="Proteomes" id="UP000612585">
    <property type="component" value="Unassembled WGS sequence"/>
</dbReference>
<dbReference type="Gene3D" id="1.25.40.10">
    <property type="entry name" value="Tetratricopeptide repeat domain"/>
    <property type="match status" value="4"/>
</dbReference>
<dbReference type="PROSITE" id="PS51755">
    <property type="entry name" value="OMPR_PHOB"/>
    <property type="match status" value="1"/>
</dbReference>
<dbReference type="RefSeq" id="WP_203999678.1">
    <property type="nucleotide sequence ID" value="NZ_BOPG01000037.1"/>
</dbReference>
<evidence type="ECO:0000256" key="3">
    <source>
        <dbReference type="ARBA" id="ARBA00023125"/>
    </source>
</evidence>
<feature type="domain" description="OmpR/PhoB-type" evidence="8">
    <location>
        <begin position="1"/>
        <end position="93"/>
    </location>
</feature>
<dbReference type="InterPro" id="IPR011990">
    <property type="entry name" value="TPR-like_helical_dom_sf"/>
</dbReference>
<gene>
    <name evidence="9" type="ORF">Vau01_061520</name>
</gene>
<protein>
    <submittedName>
        <fullName evidence="9">SARP family transcriptional regulator</fullName>
    </submittedName>
</protein>
<dbReference type="SUPFAM" id="SSF52540">
    <property type="entry name" value="P-loop containing nucleoside triphosphate hydrolases"/>
    <property type="match status" value="1"/>
</dbReference>
<reference evidence="9" key="1">
    <citation type="submission" date="2021-01" db="EMBL/GenBank/DDBJ databases">
        <title>Whole genome shotgun sequence of Virgisporangium aurantiacum NBRC 16421.</title>
        <authorList>
            <person name="Komaki H."/>
            <person name="Tamura T."/>
        </authorList>
    </citation>
    <scope>NUCLEOTIDE SEQUENCE</scope>
    <source>
        <strain evidence="9">NBRC 16421</strain>
    </source>
</reference>
<dbReference type="InterPro" id="IPR027417">
    <property type="entry name" value="P-loop_NTPase"/>
</dbReference>
<organism evidence="9 10">
    <name type="scientific">Virgisporangium aurantiacum</name>
    <dbReference type="NCBI Taxonomy" id="175570"/>
    <lineage>
        <taxon>Bacteria</taxon>
        <taxon>Bacillati</taxon>
        <taxon>Actinomycetota</taxon>
        <taxon>Actinomycetes</taxon>
        <taxon>Micromonosporales</taxon>
        <taxon>Micromonosporaceae</taxon>
        <taxon>Virgisporangium</taxon>
    </lineage>
</organism>
<evidence type="ECO:0000259" key="8">
    <source>
        <dbReference type="PROSITE" id="PS51755"/>
    </source>
</evidence>
<dbReference type="InterPro" id="IPR019734">
    <property type="entry name" value="TPR_rpt"/>
</dbReference>
<keyword evidence="5" id="KW-0802">TPR repeat</keyword>
<dbReference type="EMBL" id="BOPG01000037">
    <property type="protein sequence ID" value="GIJ58636.1"/>
    <property type="molecule type" value="Genomic_DNA"/>
</dbReference>
<keyword evidence="3 6" id="KW-0238">DNA-binding</keyword>
<evidence type="ECO:0000256" key="7">
    <source>
        <dbReference type="SAM" id="MobiDB-lite"/>
    </source>
</evidence>
<evidence type="ECO:0000256" key="5">
    <source>
        <dbReference type="PROSITE-ProRule" id="PRU00339"/>
    </source>
</evidence>
<comment type="caution">
    <text evidence="9">The sequence shown here is derived from an EMBL/GenBank/DDBJ whole genome shotgun (WGS) entry which is preliminary data.</text>
</comment>
<evidence type="ECO:0000256" key="4">
    <source>
        <dbReference type="ARBA" id="ARBA00023163"/>
    </source>
</evidence>
<evidence type="ECO:0000313" key="10">
    <source>
        <dbReference type="Proteomes" id="UP000612585"/>
    </source>
</evidence>
<dbReference type="InterPro" id="IPR036388">
    <property type="entry name" value="WH-like_DNA-bd_sf"/>
</dbReference>
<dbReference type="SMART" id="SM00028">
    <property type="entry name" value="TPR"/>
    <property type="match status" value="6"/>
</dbReference>
<feature type="DNA-binding region" description="OmpR/PhoB-type" evidence="6">
    <location>
        <begin position="1"/>
        <end position="93"/>
    </location>
</feature>
<dbReference type="InterPro" id="IPR001867">
    <property type="entry name" value="OmpR/PhoB-type_DNA-bd"/>
</dbReference>
<feature type="repeat" description="TPR" evidence="5">
    <location>
        <begin position="734"/>
        <end position="767"/>
    </location>
</feature>
<dbReference type="InterPro" id="IPR005158">
    <property type="entry name" value="BTAD"/>
</dbReference>